<proteinExistence type="inferred from homology"/>
<dbReference type="VEuPathDB" id="FungiDB:SJAG_01371"/>
<dbReference type="GO" id="GO:0000278">
    <property type="term" value="P:mitotic cell cycle"/>
    <property type="evidence" value="ECO:0007669"/>
    <property type="project" value="InterPro"/>
</dbReference>
<dbReference type="OrthoDB" id="3230169at2759"/>
<evidence type="ECO:0000256" key="5">
    <source>
        <dbReference type="ARBA" id="ARBA00020260"/>
    </source>
</evidence>
<evidence type="ECO:0000256" key="10">
    <source>
        <dbReference type="ARBA" id="ARBA00022776"/>
    </source>
</evidence>
<dbReference type="EMBL" id="KE651168">
    <property type="protein sequence ID" value="EEB06328.1"/>
    <property type="molecule type" value="Genomic_DNA"/>
</dbReference>
<keyword evidence="12" id="KW-0995">Kinetochore</keyword>
<dbReference type="InterPro" id="IPR013963">
    <property type="entry name" value="DASH_Dad2"/>
</dbReference>
<keyword evidence="7" id="KW-0963">Cytoplasm</keyword>
<dbReference type="PANTHER" id="PTHR28036">
    <property type="entry name" value="DASH COMPLEX SUBUNIT DAD2"/>
    <property type="match status" value="1"/>
</dbReference>
<sequence length="89" mass="9989">MSSSLAKKLEEKQHEYASVCNLRDLSRDLADRFEKMAVKLESLSNGTEAVASVLDNWKEIFQTIRLASSHAGTLVRIPQTEDIPKKANE</sequence>
<evidence type="ECO:0000256" key="11">
    <source>
        <dbReference type="ARBA" id="ARBA00022829"/>
    </source>
</evidence>
<keyword evidence="16" id="KW-0137">Centromere</keyword>
<organism evidence="18 20">
    <name type="scientific">Schizosaccharomyces japonicus (strain yFS275 / FY16936)</name>
    <name type="common">Fission yeast</name>
    <dbReference type="NCBI Taxonomy" id="402676"/>
    <lineage>
        <taxon>Eukaryota</taxon>
        <taxon>Fungi</taxon>
        <taxon>Dikarya</taxon>
        <taxon>Ascomycota</taxon>
        <taxon>Taphrinomycotina</taxon>
        <taxon>Schizosaccharomycetes</taxon>
        <taxon>Schizosaccharomycetales</taxon>
        <taxon>Schizosaccharomycetaceae</taxon>
        <taxon>Schizosaccharomyces</taxon>
    </lineage>
</organism>
<comment type="similarity">
    <text evidence="4">Belongs to the DASH complex DAD2 family.</text>
</comment>
<dbReference type="GO" id="GO:0007059">
    <property type="term" value="P:chromosome segregation"/>
    <property type="evidence" value="ECO:0007669"/>
    <property type="project" value="UniProtKB-KW"/>
</dbReference>
<keyword evidence="9" id="KW-0493">Microtubule</keyword>
<evidence type="ECO:0000256" key="9">
    <source>
        <dbReference type="ARBA" id="ARBA00022701"/>
    </source>
</evidence>
<name>B6K0H8_SCHJY</name>
<keyword evidence="10" id="KW-0498">Mitosis</keyword>
<evidence type="ECO:0000256" key="12">
    <source>
        <dbReference type="ARBA" id="ARBA00022838"/>
    </source>
</evidence>
<evidence type="ECO:0000256" key="7">
    <source>
        <dbReference type="ARBA" id="ARBA00022490"/>
    </source>
</evidence>
<evidence type="ECO:0000256" key="17">
    <source>
        <dbReference type="ARBA" id="ARBA00030568"/>
    </source>
</evidence>
<dbReference type="OMA" id="MTHPTIN"/>
<accession>B6K0H8</accession>
<evidence type="ECO:0000256" key="1">
    <source>
        <dbReference type="ARBA" id="ARBA00004123"/>
    </source>
</evidence>
<protein>
    <recommendedName>
        <fullName evidence="5">DASH complex subunit DAD2</fullName>
    </recommendedName>
    <alternativeName>
        <fullName evidence="17">Outer kinetochore protein DAD2</fullName>
    </alternativeName>
</protein>
<keyword evidence="11" id="KW-0159">Chromosome partition</keyword>
<dbReference type="GO" id="GO:0044732">
    <property type="term" value="C:mitotic spindle pole body"/>
    <property type="evidence" value="ECO:0007669"/>
    <property type="project" value="EnsemblFungi"/>
</dbReference>
<keyword evidence="8" id="KW-0132">Cell division</keyword>
<evidence type="ECO:0000256" key="13">
    <source>
        <dbReference type="ARBA" id="ARBA00023212"/>
    </source>
</evidence>
<evidence type="ECO:0000256" key="4">
    <source>
        <dbReference type="ARBA" id="ARBA00005501"/>
    </source>
</evidence>
<keyword evidence="20" id="KW-1185">Reference proteome</keyword>
<evidence type="ECO:0000256" key="6">
    <source>
        <dbReference type="ARBA" id="ARBA00022454"/>
    </source>
</evidence>
<dbReference type="STRING" id="402676.B6K0H8"/>
<evidence type="ECO:0000256" key="15">
    <source>
        <dbReference type="ARBA" id="ARBA00023306"/>
    </source>
</evidence>
<dbReference type="JaponicusDB" id="SJAG_01371">
    <property type="gene designation" value="dad2"/>
</dbReference>
<evidence type="ECO:0000256" key="3">
    <source>
        <dbReference type="ARBA" id="ARBA00004629"/>
    </source>
</evidence>
<comment type="subcellular location">
    <subcellularLocation>
        <location evidence="3">Chromosome</location>
        <location evidence="3">Centromere</location>
        <location evidence="3">Kinetochore</location>
    </subcellularLocation>
    <subcellularLocation>
        <location evidence="2">Cytoplasm</location>
        <location evidence="2">Cytoskeleton</location>
        <location evidence="2">Spindle</location>
    </subcellularLocation>
    <subcellularLocation>
        <location evidence="1">Nucleus</location>
    </subcellularLocation>
</comment>
<dbReference type="Pfam" id="PF08654">
    <property type="entry name" value="DASH_Dad2"/>
    <property type="match status" value="1"/>
</dbReference>
<dbReference type="GeneID" id="7048120"/>
<keyword evidence="15" id="KW-0131">Cell cycle</keyword>
<keyword evidence="6" id="KW-0158">Chromosome</keyword>
<reference evidence="18 20" key="1">
    <citation type="journal article" date="2011" name="Science">
        <title>Comparative functional genomics of the fission yeasts.</title>
        <authorList>
            <person name="Rhind N."/>
            <person name="Chen Z."/>
            <person name="Yassour M."/>
            <person name="Thompson D.A."/>
            <person name="Haas B.J."/>
            <person name="Habib N."/>
            <person name="Wapinski I."/>
            <person name="Roy S."/>
            <person name="Lin M.F."/>
            <person name="Heiman D.I."/>
            <person name="Young S.K."/>
            <person name="Furuya K."/>
            <person name="Guo Y."/>
            <person name="Pidoux A."/>
            <person name="Chen H.M."/>
            <person name="Robbertse B."/>
            <person name="Goldberg J.M."/>
            <person name="Aoki K."/>
            <person name="Bayne E.H."/>
            <person name="Berlin A.M."/>
            <person name="Desjardins C.A."/>
            <person name="Dobbs E."/>
            <person name="Dukaj L."/>
            <person name="Fan L."/>
            <person name="FitzGerald M.G."/>
            <person name="French C."/>
            <person name="Gujja S."/>
            <person name="Hansen K."/>
            <person name="Keifenheim D."/>
            <person name="Levin J.Z."/>
            <person name="Mosher R.A."/>
            <person name="Mueller C.A."/>
            <person name="Pfiffner J."/>
            <person name="Priest M."/>
            <person name="Russ C."/>
            <person name="Smialowska A."/>
            <person name="Swoboda P."/>
            <person name="Sykes S.M."/>
            <person name="Vaughn M."/>
            <person name="Vengrova S."/>
            <person name="Yoder R."/>
            <person name="Zeng Q."/>
            <person name="Allshire R."/>
            <person name="Baulcombe D."/>
            <person name="Birren B.W."/>
            <person name="Brown W."/>
            <person name="Ekwall K."/>
            <person name="Kellis M."/>
            <person name="Leatherwood J."/>
            <person name="Levin H."/>
            <person name="Margalit H."/>
            <person name="Martienssen R."/>
            <person name="Nieduszynski C.A."/>
            <person name="Spatafora J.W."/>
            <person name="Friedman N."/>
            <person name="Dalgaard J.Z."/>
            <person name="Baumann P."/>
            <person name="Niki H."/>
            <person name="Regev A."/>
            <person name="Nusbaum C."/>
        </authorList>
    </citation>
    <scope>NUCLEOTIDE SEQUENCE [LARGE SCALE GENOMIC DNA]</scope>
    <source>
        <strain evidence="20">yFS275 / FY16936</strain>
    </source>
</reference>
<dbReference type="GO" id="GO:0051301">
    <property type="term" value="P:cell division"/>
    <property type="evidence" value="ECO:0007669"/>
    <property type="project" value="UniProtKB-KW"/>
</dbReference>
<gene>
    <name evidence="19" type="primary">dad2</name>
    <name evidence="18" type="ORF">SJAG_01371</name>
</gene>
<dbReference type="eggNOG" id="ENOG502SG7I">
    <property type="taxonomic scope" value="Eukaryota"/>
</dbReference>
<dbReference type="GO" id="GO:0042729">
    <property type="term" value="C:DASH complex"/>
    <property type="evidence" value="ECO:0007669"/>
    <property type="project" value="EnsemblFungi"/>
</dbReference>
<evidence type="ECO:0000256" key="14">
    <source>
        <dbReference type="ARBA" id="ARBA00023242"/>
    </source>
</evidence>
<evidence type="ECO:0000256" key="8">
    <source>
        <dbReference type="ARBA" id="ARBA00022618"/>
    </source>
</evidence>
<keyword evidence="14" id="KW-0539">Nucleus</keyword>
<dbReference type="AlphaFoldDB" id="B6K0H8"/>
<keyword evidence="13" id="KW-0206">Cytoskeleton</keyword>
<evidence type="ECO:0000313" key="19">
    <source>
        <dbReference type="JaponicusDB" id="SJAG_01371"/>
    </source>
</evidence>
<evidence type="ECO:0000256" key="16">
    <source>
        <dbReference type="ARBA" id="ARBA00023328"/>
    </source>
</evidence>
<dbReference type="GO" id="GO:1990023">
    <property type="term" value="C:mitotic spindle midzone"/>
    <property type="evidence" value="ECO:0007669"/>
    <property type="project" value="EnsemblFungi"/>
</dbReference>
<dbReference type="GO" id="GO:0005874">
    <property type="term" value="C:microtubule"/>
    <property type="evidence" value="ECO:0007669"/>
    <property type="project" value="UniProtKB-KW"/>
</dbReference>
<dbReference type="Proteomes" id="UP000001744">
    <property type="component" value="Unassembled WGS sequence"/>
</dbReference>
<dbReference type="HOGENOM" id="CLU_138063_5_0_1"/>
<dbReference type="RefSeq" id="XP_002172621.1">
    <property type="nucleotide sequence ID" value="XM_002172585.1"/>
</dbReference>
<evidence type="ECO:0000313" key="20">
    <source>
        <dbReference type="Proteomes" id="UP000001744"/>
    </source>
</evidence>
<evidence type="ECO:0000313" key="18">
    <source>
        <dbReference type="EMBL" id="EEB06328.1"/>
    </source>
</evidence>
<evidence type="ECO:0000256" key="2">
    <source>
        <dbReference type="ARBA" id="ARBA00004186"/>
    </source>
</evidence>
<dbReference type="PANTHER" id="PTHR28036:SF1">
    <property type="entry name" value="DASH COMPLEX SUBUNIT DAD2"/>
    <property type="match status" value="1"/>
</dbReference>